<keyword evidence="2" id="KW-1185">Reference proteome</keyword>
<dbReference type="Proteomes" id="UP001501237">
    <property type="component" value="Unassembled WGS sequence"/>
</dbReference>
<gene>
    <name evidence="1" type="ORF">GCM10010468_58310</name>
</gene>
<evidence type="ECO:0000313" key="2">
    <source>
        <dbReference type="Proteomes" id="UP001501237"/>
    </source>
</evidence>
<reference evidence="2" key="1">
    <citation type="journal article" date="2019" name="Int. J. Syst. Evol. Microbiol.">
        <title>The Global Catalogue of Microorganisms (GCM) 10K type strain sequencing project: providing services to taxonomists for standard genome sequencing and annotation.</title>
        <authorList>
            <consortium name="The Broad Institute Genomics Platform"/>
            <consortium name="The Broad Institute Genome Sequencing Center for Infectious Disease"/>
            <person name="Wu L."/>
            <person name="Ma J."/>
        </authorList>
    </citation>
    <scope>NUCLEOTIDE SEQUENCE [LARGE SCALE GENOMIC DNA]</scope>
    <source>
        <strain evidence="2">JCM 9377</strain>
    </source>
</reference>
<dbReference type="EMBL" id="BAAAUV010000018">
    <property type="protein sequence ID" value="GAA3228742.1"/>
    <property type="molecule type" value="Genomic_DNA"/>
</dbReference>
<organism evidence="1 2">
    <name type="scientific">Actinocorallia longicatena</name>
    <dbReference type="NCBI Taxonomy" id="111803"/>
    <lineage>
        <taxon>Bacteria</taxon>
        <taxon>Bacillati</taxon>
        <taxon>Actinomycetota</taxon>
        <taxon>Actinomycetes</taxon>
        <taxon>Streptosporangiales</taxon>
        <taxon>Thermomonosporaceae</taxon>
        <taxon>Actinocorallia</taxon>
    </lineage>
</organism>
<comment type="caution">
    <text evidence="1">The sequence shown here is derived from an EMBL/GenBank/DDBJ whole genome shotgun (WGS) entry which is preliminary data.</text>
</comment>
<accession>A0ABP6QGC7</accession>
<evidence type="ECO:0000313" key="1">
    <source>
        <dbReference type="EMBL" id="GAA3228742.1"/>
    </source>
</evidence>
<sequence length="53" mass="5892">MRRAYDGAVGEELTGLSEVEMAVIDAAIAEELVELLDLSPELLERYRAQIVSR</sequence>
<proteinExistence type="predicted"/>
<protein>
    <submittedName>
        <fullName evidence="1">Uncharacterized protein</fullName>
    </submittedName>
</protein>
<name>A0ABP6QGC7_9ACTN</name>